<accession>A0A0U4BDT3</accession>
<dbReference type="Pfam" id="PF13616">
    <property type="entry name" value="Rotamase_3"/>
    <property type="match status" value="1"/>
</dbReference>
<evidence type="ECO:0000259" key="3">
    <source>
        <dbReference type="PROSITE" id="PS50198"/>
    </source>
</evidence>
<feature type="domain" description="PpiC" evidence="3">
    <location>
        <begin position="241"/>
        <end position="344"/>
    </location>
</feature>
<dbReference type="PROSITE" id="PS50198">
    <property type="entry name" value="PPIC_PPIASE_2"/>
    <property type="match status" value="2"/>
</dbReference>
<dbReference type="PANTHER" id="PTHR47245">
    <property type="entry name" value="PEPTIDYLPROLYL ISOMERASE"/>
    <property type="match status" value="1"/>
</dbReference>
<gene>
    <name evidence="4" type="ORF">AUC43_06405</name>
</gene>
<dbReference type="RefSeq" id="WP_068191158.1">
    <property type="nucleotide sequence ID" value="NZ_CP013909.1"/>
</dbReference>
<reference evidence="4 5" key="1">
    <citation type="submission" date="2015-12" db="EMBL/GenBank/DDBJ databases">
        <authorList>
            <person name="Shamseldin A."/>
            <person name="Moawad H."/>
            <person name="Abd El-Rahim W.M."/>
            <person name="Sadowsky M.J."/>
        </authorList>
    </citation>
    <scope>NUCLEOTIDE SEQUENCE [LARGE SCALE GENOMIC DNA]</scope>
    <source>
        <strain evidence="4 5">DG5B</strain>
    </source>
</reference>
<dbReference type="EMBL" id="CP013909">
    <property type="protein sequence ID" value="ALW84747.1"/>
    <property type="molecule type" value="Genomic_DNA"/>
</dbReference>
<dbReference type="SUPFAM" id="SSF54534">
    <property type="entry name" value="FKBP-like"/>
    <property type="match status" value="2"/>
</dbReference>
<proteinExistence type="predicted"/>
<dbReference type="Pfam" id="PF00639">
    <property type="entry name" value="Rotamase"/>
    <property type="match status" value="1"/>
</dbReference>
<evidence type="ECO:0000313" key="5">
    <source>
        <dbReference type="Proteomes" id="UP000059542"/>
    </source>
</evidence>
<dbReference type="InterPro" id="IPR036737">
    <property type="entry name" value="OmpA-like_sf"/>
</dbReference>
<dbReference type="InterPro" id="IPR046357">
    <property type="entry name" value="PPIase_dom_sf"/>
</dbReference>
<dbReference type="GO" id="GO:0003755">
    <property type="term" value="F:peptidyl-prolyl cis-trans isomerase activity"/>
    <property type="evidence" value="ECO:0007669"/>
    <property type="project" value="UniProtKB-KW"/>
</dbReference>
<keyword evidence="5" id="KW-1185">Reference proteome</keyword>
<dbReference type="PROSITE" id="PS51257">
    <property type="entry name" value="PROKAR_LIPOPROTEIN"/>
    <property type="match status" value="1"/>
</dbReference>
<sequence>MHKRILYAGAAAVTLLAGCQASKPAASASTASPAAGPAVETLGNYPVPANEFAYVYRKNNSSAPDFGTRQSVTDYLDLYTNFRLKVLEAEQKGLDTTQAFKRELDGYRQQLSLPYLTEKSVTDQLVREAYDRMSQEVNASHILIRVAPDATPQDTLAAYKKIEGIRQQALGGADFAQLARTLSEDPSAKENAGKLGYFTAMQMVYPFESAAYKTPVGQVSAPIRTRFGYHIIKVNDKRAAQGEIKVAHLMIRMNANAAKSDSLTAKKKVDELYSRLKKGENWDKLVAQFSEDAGSAANGGELPPFGTGRMIPSFEEVAFKLQKPGDISAPVQTPYGWHIIKLIEKQPVPKFADMEASLKSKVAKDSRSELNKAAFLKRVRQEDKFVEMPAAKTYVFSKADTALVAGRFKYAAPAAGAKTGKGAVNDNSPLFTIMGKPYPVKDFLAYAQQNQRPRTGAQPSFAMQQLYDQYVEQSLTDFEKNSLENKYEDYRMLVKEYRDGILLFQLMDEKVWSKAIEDTVGLKKYFAANQAKYQWDQRVQGTVVSAATPALRDEARAYFIRPAALTTRHTANGMEASGMVETVMPTTKGIPATIAFKPRTATLTAASTEALNKLANLMATDTTLQVMASGQVKTSAQVNLAGQRTSRIQAFLKGKGVPAARIGLNTTIGGKQARTASADVVSLRAYTHDPAIIEQRFNAKNPLSVQITQRVFQKGDNKVVDELASKGPGVYNVQKDGRYYAVIIDKILPAGPKTLGEARGQATSDYQTYLEKEWINEMRTARPVKVNEGEVNKLITK</sequence>
<keyword evidence="1" id="KW-0697">Rotamase</keyword>
<dbReference type="SUPFAM" id="SSF103088">
    <property type="entry name" value="OmpA-like"/>
    <property type="match status" value="1"/>
</dbReference>
<dbReference type="InterPro" id="IPR000297">
    <property type="entry name" value="PPIase_PpiC"/>
</dbReference>
<evidence type="ECO:0000313" key="4">
    <source>
        <dbReference type="EMBL" id="ALW84747.1"/>
    </source>
</evidence>
<protein>
    <submittedName>
        <fullName evidence="4">Peptidylprolyl isomerase</fullName>
    </submittedName>
</protein>
<keyword evidence="2" id="KW-0732">Signal</keyword>
<organism evidence="4 5">
    <name type="scientific">Hymenobacter sedentarius</name>
    <dbReference type="NCBI Taxonomy" id="1411621"/>
    <lineage>
        <taxon>Bacteria</taxon>
        <taxon>Pseudomonadati</taxon>
        <taxon>Bacteroidota</taxon>
        <taxon>Cytophagia</taxon>
        <taxon>Cytophagales</taxon>
        <taxon>Hymenobacteraceae</taxon>
        <taxon>Hymenobacter</taxon>
    </lineage>
</organism>
<dbReference type="KEGG" id="hyg:AUC43_06405"/>
<feature type="signal peptide" evidence="2">
    <location>
        <begin position="1"/>
        <end position="25"/>
    </location>
</feature>
<keyword evidence="1 4" id="KW-0413">Isomerase</keyword>
<evidence type="ECO:0000256" key="2">
    <source>
        <dbReference type="SAM" id="SignalP"/>
    </source>
</evidence>
<dbReference type="Gene3D" id="3.10.50.40">
    <property type="match status" value="2"/>
</dbReference>
<name>A0A0U4BDT3_9BACT</name>
<dbReference type="OrthoDB" id="14196at2"/>
<dbReference type="AlphaFoldDB" id="A0A0U4BDT3"/>
<dbReference type="InterPro" id="IPR050245">
    <property type="entry name" value="PrsA_foldase"/>
</dbReference>
<dbReference type="STRING" id="1411621.AUC43_06405"/>
<dbReference type="Proteomes" id="UP000059542">
    <property type="component" value="Chromosome"/>
</dbReference>
<evidence type="ECO:0000256" key="1">
    <source>
        <dbReference type="PROSITE-ProRule" id="PRU00278"/>
    </source>
</evidence>
<dbReference type="PANTHER" id="PTHR47245:SF2">
    <property type="entry name" value="PEPTIDYL-PROLYL CIS-TRANS ISOMERASE HP_0175-RELATED"/>
    <property type="match status" value="1"/>
</dbReference>
<feature type="chain" id="PRO_5007791771" evidence="2">
    <location>
        <begin position="26"/>
        <end position="797"/>
    </location>
</feature>
<feature type="domain" description="PpiC" evidence="3">
    <location>
        <begin position="134"/>
        <end position="236"/>
    </location>
</feature>